<proteinExistence type="predicted"/>
<dbReference type="CDD" id="cd03116">
    <property type="entry name" value="MobB"/>
    <property type="match status" value="1"/>
</dbReference>
<protein>
    <submittedName>
        <fullName evidence="3">Molybdopterin-guanine dinucleotide biosynthesis protein B</fullName>
    </submittedName>
</protein>
<dbReference type="PANTHER" id="PTHR40072:SF1">
    <property type="entry name" value="MOLYBDOPTERIN-GUANINE DINUCLEOTIDE BIOSYNTHESIS ADAPTER PROTEIN"/>
    <property type="match status" value="1"/>
</dbReference>
<feature type="compositionally biased region" description="Basic and acidic residues" evidence="1">
    <location>
        <begin position="140"/>
        <end position="158"/>
    </location>
</feature>
<dbReference type="SUPFAM" id="SSF52540">
    <property type="entry name" value="P-loop containing nucleoside triphosphate hydrolases"/>
    <property type="match status" value="1"/>
</dbReference>
<sequence>MDNTAVGRPYIYAVSGFKNTGKTTLITKLIPELKSRGYKVAVIKHDGHDFEPDVPGTDSFRHRMAGAFGTAVYSSGRMMVTKECSGVTEHEIVQAFPEADIILLEGLKDSTYPKYICDHPRNIPDVKAVADTIESNMKITRKEDTGDGHDEKGVNGRN</sequence>
<reference evidence="3" key="2">
    <citation type="submission" date="2013-06" db="EMBL/GenBank/DDBJ databases">
        <title>Draft genome sequence of Clostridium hylemonae (DSM 15053).</title>
        <authorList>
            <person name="Sudarsanam P."/>
            <person name="Ley R."/>
            <person name="Guruge J."/>
            <person name="Turnbaugh P.J."/>
            <person name="Mahowald M."/>
            <person name="Liep D."/>
            <person name="Gordon J."/>
        </authorList>
    </citation>
    <scope>NUCLEOTIDE SEQUENCE</scope>
    <source>
        <strain evidence="3">DSM 15053</strain>
    </source>
</reference>
<dbReference type="InterPro" id="IPR004435">
    <property type="entry name" value="MobB_dom"/>
</dbReference>
<keyword evidence="4" id="KW-1185">Reference proteome</keyword>
<dbReference type="Proteomes" id="UP000004893">
    <property type="component" value="Unassembled WGS sequence"/>
</dbReference>
<name>C0C6I2_9FIRM</name>
<dbReference type="InterPro" id="IPR052539">
    <property type="entry name" value="MGD_biosynthesis_adapter"/>
</dbReference>
<dbReference type="Pfam" id="PF03205">
    <property type="entry name" value="MobB"/>
    <property type="match status" value="1"/>
</dbReference>
<evidence type="ECO:0000313" key="4">
    <source>
        <dbReference type="Proteomes" id="UP000004893"/>
    </source>
</evidence>
<feature type="region of interest" description="Disordered" evidence="1">
    <location>
        <begin position="139"/>
        <end position="158"/>
    </location>
</feature>
<evidence type="ECO:0000256" key="1">
    <source>
        <dbReference type="SAM" id="MobiDB-lite"/>
    </source>
</evidence>
<organism evidence="3 4">
    <name type="scientific">[Clostridium] hylemonae DSM 15053</name>
    <dbReference type="NCBI Taxonomy" id="553973"/>
    <lineage>
        <taxon>Bacteria</taxon>
        <taxon>Bacillati</taxon>
        <taxon>Bacillota</taxon>
        <taxon>Clostridia</taxon>
        <taxon>Lachnospirales</taxon>
        <taxon>Lachnospiraceae</taxon>
    </lineage>
</organism>
<accession>C0C6I2</accession>
<dbReference type="STRING" id="553973.CLOHYLEM_07719"/>
<dbReference type="PANTHER" id="PTHR40072">
    <property type="entry name" value="MOLYBDOPTERIN-GUANINE DINUCLEOTIDE BIOSYNTHESIS ADAPTER PROTEIN-RELATED"/>
    <property type="match status" value="1"/>
</dbReference>
<comment type="caution">
    <text evidence="3">The sequence shown here is derived from an EMBL/GenBank/DDBJ whole genome shotgun (WGS) entry which is preliminary data.</text>
</comment>
<dbReference type="GO" id="GO:0005525">
    <property type="term" value="F:GTP binding"/>
    <property type="evidence" value="ECO:0007669"/>
    <property type="project" value="InterPro"/>
</dbReference>
<dbReference type="HOGENOM" id="CLU_068199_1_1_9"/>
<feature type="domain" description="Molybdopterin-guanine dinucleotide biosynthesis protein B (MobB)" evidence="2">
    <location>
        <begin position="13"/>
        <end position="114"/>
    </location>
</feature>
<dbReference type="GO" id="GO:0006777">
    <property type="term" value="P:Mo-molybdopterin cofactor biosynthetic process"/>
    <property type="evidence" value="ECO:0007669"/>
    <property type="project" value="InterPro"/>
</dbReference>
<dbReference type="InterPro" id="IPR027417">
    <property type="entry name" value="P-loop_NTPase"/>
</dbReference>
<dbReference type="Gene3D" id="3.40.50.300">
    <property type="entry name" value="P-loop containing nucleotide triphosphate hydrolases"/>
    <property type="match status" value="1"/>
</dbReference>
<dbReference type="eggNOG" id="COG1763">
    <property type="taxonomic scope" value="Bacteria"/>
</dbReference>
<reference evidence="3" key="1">
    <citation type="submission" date="2009-02" db="EMBL/GenBank/DDBJ databases">
        <authorList>
            <person name="Fulton L."/>
            <person name="Clifton S."/>
            <person name="Fulton B."/>
            <person name="Xu J."/>
            <person name="Minx P."/>
            <person name="Pepin K.H."/>
            <person name="Johnson M."/>
            <person name="Bhonagiri V."/>
            <person name="Nash W.E."/>
            <person name="Mardis E.R."/>
            <person name="Wilson R.K."/>
        </authorList>
    </citation>
    <scope>NUCLEOTIDE SEQUENCE [LARGE SCALE GENOMIC DNA]</scope>
    <source>
        <strain evidence="3">DSM 15053</strain>
    </source>
</reference>
<dbReference type="EMBL" id="ABYI02000042">
    <property type="protein sequence ID" value="EEG72317.1"/>
    <property type="molecule type" value="Genomic_DNA"/>
</dbReference>
<dbReference type="RefSeq" id="WP_006445060.1">
    <property type="nucleotide sequence ID" value="NZ_CP036524.1"/>
</dbReference>
<dbReference type="OrthoDB" id="9786803at2"/>
<evidence type="ECO:0000313" key="3">
    <source>
        <dbReference type="EMBL" id="EEG72317.1"/>
    </source>
</evidence>
<gene>
    <name evidence="3" type="primary">mobB</name>
    <name evidence="3" type="ORF">CLOHYLEM_07719</name>
</gene>
<dbReference type="NCBIfam" id="TIGR00176">
    <property type="entry name" value="mobB"/>
    <property type="match status" value="1"/>
</dbReference>
<evidence type="ECO:0000259" key="2">
    <source>
        <dbReference type="Pfam" id="PF03205"/>
    </source>
</evidence>
<dbReference type="AlphaFoldDB" id="C0C6I2"/>